<dbReference type="PANTHER" id="PTHR30329:SF21">
    <property type="entry name" value="LIPOPROTEIN YIAD-RELATED"/>
    <property type="match status" value="1"/>
</dbReference>
<dbReference type="InterPro" id="IPR006664">
    <property type="entry name" value="OMP_bac"/>
</dbReference>
<keyword evidence="3" id="KW-0998">Cell outer membrane</keyword>
<dbReference type="AlphaFoldDB" id="A0A2R3Q8B0"/>
<feature type="domain" description="OmpA-like" evidence="6">
    <location>
        <begin position="72"/>
        <end position="180"/>
    </location>
</feature>
<accession>A0A2R3Q8B0</accession>
<reference evidence="7 8" key="1">
    <citation type="submission" date="2018-03" db="EMBL/GenBank/DDBJ databases">
        <title>Genome sequencing of Melaminivora sp.</title>
        <authorList>
            <person name="Kim S.-J."/>
            <person name="Heo J."/>
            <person name="Ahn J.-H."/>
            <person name="Kwon S.-W."/>
        </authorList>
    </citation>
    <scope>NUCLEOTIDE SEQUENCE [LARGE SCALE GENOMIC DNA]</scope>
    <source>
        <strain evidence="7 8">SC2-9</strain>
    </source>
</reference>
<dbReference type="SUPFAM" id="SSF103088">
    <property type="entry name" value="OmpA-like"/>
    <property type="match status" value="1"/>
</dbReference>
<dbReference type="InterPro" id="IPR006665">
    <property type="entry name" value="OmpA-like"/>
</dbReference>
<keyword evidence="2 4" id="KW-0472">Membrane</keyword>
<keyword evidence="5" id="KW-1133">Transmembrane helix</keyword>
<keyword evidence="5" id="KW-0812">Transmembrane</keyword>
<keyword evidence="8" id="KW-1185">Reference proteome</keyword>
<dbReference type="RefSeq" id="WP_106682482.1">
    <property type="nucleotide sequence ID" value="NZ_CP027667.1"/>
</dbReference>
<dbReference type="PANTHER" id="PTHR30329">
    <property type="entry name" value="STATOR ELEMENT OF FLAGELLAR MOTOR COMPLEX"/>
    <property type="match status" value="1"/>
</dbReference>
<dbReference type="Pfam" id="PF00691">
    <property type="entry name" value="OmpA"/>
    <property type="match status" value="1"/>
</dbReference>
<name>A0A2R3Q8B0_9BURK</name>
<organism evidence="7 8">
    <name type="scientific">Melaminivora suipulveris</name>
    <dbReference type="NCBI Taxonomy" id="2109913"/>
    <lineage>
        <taxon>Bacteria</taxon>
        <taxon>Pseudomonadati</taxon>
        <taxon>Pseudomonadota</taxon>
        <taxon>Betaproteobacteria</taxon>
        <taxon>Burkholderiales</taxon>
        <taxon>Comamonadaceae</taxon>
        <taxon>Melaminivora</taxon>
    </lineage>
</organism>
<gene>
    <name evidence="7" type="ORF">C6568_01025</name>
</gene>
<sequence>MSFNSSDDDSQQRFALGFLFALIALVVSTVVGVVVYKRGIQRAPEAAPAAIVAAEPAPVAAAAPGVVVTDEASVVVEGGVIKFYFASGKADLAPGANEALAEVARGVNEGGRTAAVSGYHDATGDAALNAELAKQRAQAVRDALVGLGVAQDKVELRKPEALQASGGNAEARRVEVTLLP</sequence>
<evidence type="ECO:0000256" key="4">
    <source>
        <dbReference type="PROSITE-ProRule" id="PRU00473"/>
    </source>
</evidence>
<dbReference type="Gene3D" id="3.30.1330.60">
    <property type="entry name" value="OmpA-like domain"/>
    <property type="match status" value="1"/>
</dbReference>
<dbReference type="InterPro" id="IPR036737">
    <property type="entry name" value="OmpA-like_sf"/>
</dbReference>
<dbReference type="PRINTS" id="PR01021">
    <property type="entry name" value="OMPADOMAIN"/>
</dbReference>
<dbReference type="Proteomes" id="UP000237925">
    <property type="component" value="Chromosome"/>
</dbReference>
<evidence type="ECO:0000313" key="7">
    <source>
        <dbReference type="EMBL" id="AVO47999.1"/>
    </source>
</evidence>
<proteinExistence type="predicted"/>
<dbReference type="InterPro" id="IPR050330">
    <property type="entry name" value="Bact_OuterMem_StrucFunc"/>
</dbReference>
<comment type="subcellular location">
    <subcellularLocation>
        <location evidence="1">Cell outer membrane</location>
    </subcellularLocation>
</comment>
<evidence type="ECO:0000256" key="1">
    <source>
        <dbReference type="ARBA" id="ARBA00004442"/>
    </source>
</evidence>
<feature type="transmembrane region" description="Helical" evidence="5">
    <location>
        <begin position="14"/>
        <end position="36"/>
    </location>
</feature>
<evidence type="ECO:0000256" key="3">
    <source>
        <dbReference type="ARBA" id="ARBA00023237"/>
    </source>
</evidence>
<dbReference type="EMBL" id="CP027667">
    <property type="protein sequence ID" value="AVO47999.1"/>
    <property type="molecule type" value="Genomic_DNA"/>
</dbReference>
<evidence type="ECO:0000313" key="8">
    <source>
        <dbReference type="Proteomes" id="UP000237925"/>
    </source>
</evidence>
<dbReference type="KEGG" id="mela:C6568_01025"/>
<dbReference type="CDD" id="cd07185">
    <property type="entry name" value="OmpA_C-like"/>
    <property type="match status" value="1"/>
</dbReference>
<dbReference type="GO" id="GO:0009279">
    <property type="term" value="C:cell outer membrane"/>
    <property type="evidence" value="ECO:0007669"/>
    <property type="project" value="UniProtKB-SubCell"/>
</dbReference>
<evidence type="ECO:0000256" key="2">
    <source>
        <dbReference type="ARBA" id="ARBA00023136"/>
    </source>
</evidence>
<dbReference type="PROSITE" id="PS51123">
    <property type="entry name" value="OMPA_2"/>
    <property type="match status" value="1"/>
</dbReference>
<protein>
    <recommendedName>
        <fullName evidence="6">OmpA-like domain-containing protein</fullName>
    </recommendedName>
</protein>
<evidence type="ECO:0000256" key="5">
    <source>
        <dbReference type="SAM" id="Phobius"/>
    </source>
</evidence>
<evidence type="ECO:0000259" key="6">
    <source>
        <dbReference type="PROSITE" id="PS51123"/>
    </source>
</evidence>
<dbReference type="OrthoDB" id="8526920at2"/>